<accession>A0A5D0TQG9</accession>
<dbReference type="Proteomes" id="UP000322634">
    <property type="component" value="Unassembled WGS sequence"/>
</dbReference>
<keyword evidence="2" id="KW-0812">Transmembrane</keyword>
<feature type="transmembrane region" description="Helical" evidence="2">
    <location>
        <begin position="85"/>
        <end position="112"/>
    </location>
</feature>
<evidence type="ECO:0000256" key="1">
    <source>
        <dbReference type="SAM" id="MobiDB-lite"/>
    </source>
</evidence>
<feature type="compositionally biased region" description="Basic and acidic residues" evidence="1">
    <location>
        <begin position="230"/>
        <end position="264"/>
    </location>
</feature>
<protein>
    <submittedName>
        <fullName evidence="3">Uncharacterized protein</fullName>
    </submittedName>
</protein>
<dbReference type="RefSeq" id="WP_148356074.1">
    <property type="nucleotide sequence ID" value="NZ_JBHSBF010000041.1"/>
</dbReference>
<evidence type="ECO:0000313" key="4">
    <source>
        <dbReference type="Proteomes" id="UP000322634"/>
    </source>
</evidence>
<keyword evidence="2" id="KW-0472">Membrane</keyword>
<evidence type="ECO:0000256" key="2">
    <source>
        <dbReference type="SAM" id="Phobius"/>
    </source>
</evidence>
<keyword evidence="4" id="KW-1185">Reference proteome</keyword>
<feature type="compositionally biased region" description="Polar residues" evidence="1">
    <location>
        <begin position="142"/>
        <end position="166"/>
    </location>
</feature>
<evidence type="ECO:0000313" key="3">
    <source>
        <dbReference type="EMBL" id="TYC07586.1"/>
    </source>
</evidence>
<proteinExistence type="predicted"/>
<feature type="compositionally biased region" description="Low complexity" evidence="1">
    <location>
        <begin position="125"/>
        <end position="141"/>
    </location>
</feature>
<feature type="region of interest" description="Disordered" evidence="1">
    <location>
        <begin position="118"/>
        <end position="166"/>
    </location>
</feature>
<organism evidence="3 4">
    <name type="scientific">Actinomadura syzygii</name>
    <dbReference type="NCBI Taxonomy" id="1427538"/>
    <lineage>
        <taxon>Bacteria</taxon>
        <taxon>Bacillati</taxon>
        <taxon>Actinomycetota</taxon>
        <taxon>Actinomycetes</taxon>
        <taxon>Streptosporangiales</taxon>
        <taxon>Thermomonosporaceae</taxon>
        <taxon>Actinomadura</taxon>
    </lineage>
</organism>
<dbReference type="AlphaFoldDB" id="A0A5D0TQG9"/>
<keyword evidence="2" id="KW-1133">Transmembrane helix</keyword>
<comment type="caution">
    <text evidence="3">The sequence shown here is derived from an EMBL/GenBank/DDBJ whole genome shotgun (WGS) entry which is preliminary data.</text>
</comment>
<sequence length="264" mass="28334">MSLDRRRGDPSTDRELDLETAEDLLTGIWRDPRSVTHPVAGLLAAATTPPSDQELDGEEAAVAAFRHTQLNARRRRHRGRTAHRVLLPIATAKMLTALAVAGTAAGGAALAANNGQLPVLERPPHSSAPSSATATEKATTPVPTSGQPRRSPPSTSLAPGSPNYSTPARLCRTYLAEASRKKRSAAPPKVSASELAQLIAAAGDRDKITTYCARVLAGKEQKPTKPPKKTPKEPEREKKKQQPGKPPHDRKPEKPKEPKRDSRP</sequence>
<name>A0A5D0TQG9_9ACTN</name>
<gene>
    <name evidence="3" type="ORF">FXF65_42040</name>
</gene>
<feature type="region of interest" description="Disordered" evidence="1">
    <location>
        <begin position="215"/>
        <end position="264"/>
    </location>
</feature>
<reference evidence="3 4" key="1">
    <citation type="submission" date="2019-08" db="EMBL/GenBank/DDBJ databases">
        <title>Actinomadura sp. nov. CYP1-5 isolated from mountain soil.</title>
        <authorList>
            <person name="Songsumanus A."/>
            <person name="Kuncharoen N."/>
            <person name="Kudo T."/>
            <person name="Yuki M."/>
            <person name="Igarashi Y."/>
            <person name="Tanasupawat S."/>
        </authorList>
    </citation>
    <scope>NUCLEOTIDE SEQUENCE [LARGE SCALE GENOMIC DNA]</scope>
    <source>
        <strain evidence="3 4">GKU157</strain>
    </source>
</reference>
<dbReference type="EMBL" id="VSFF01000021">
    <property type="protein sequence ID" value="TYC07586.1"/>
    <property type="molecule type" value="Genomic_DNA"/>
</dbReference>